<evidence type="ECO:0000313" key="2">
    <source>
        <dbReference type="EMBL" id="TRO82379.1"/>
    </source>
</evidence>
<dbReference type="InterPro" id="IPR005186">
    <property type="entry name" value="FlaG"/>
</dbReference>
<keyword evidence="2" id="KW-0966">Cell projection</keyword>
<keyword evidence="2" id="KW-0282">Flagellum</keyword>
<sequence length="113" mass="12539">MKIGSFSPAGNTVQQQATAPEKIQRERSSGAAAVEAKNEKKVAPEEILDKITALTDNGTHSVRFEMDKDIQALVVKIYDRQTDELVRQIPAEEVLETAKDLRNYRGLLVDDKG</sequence>
<reference evidence="2 3" key="1">
    <citation type="submission" date="2019-07" db="EMBL/GenBank/DDBJ databases">
        <title>Insights of Desulfuromonas acetexigens electromicrobiology.</title>
        <authorList>
            <person name="Katuri K."/>
            <person name="Sapireddy V."/>
            <person name="Shaw D.R."/>
            <person name="Saikaly P."/>
        </authorList>
    </citation>
    <scope>NUCLEOTIDE SEQUENCE [LARGE SCALE GENOMIC DNA]</scope>
    <source>
        <strain evidence="2 3">2873</strain>
    </source>
</reference>
<dbReference type="InterPro" id="IPR035924">
    <property type="entry name" value="FlaG-like_sf"/>
</dbReference>
<dbReference type="Gene3D" id="3.30.160.170">
    <property type="entry name" value="FlaG-like"/>
    <property type="match status" value="1"/>
</dbReference>
<dbReference type="OrthoDB" id="5516677at2"/>
<feature type="compositionally biased region" description="Polar residues" evidence="1">
    <location>
        <begin position="8"/>
        <end position="18"/>
    </location>
</feature>
<evidence type="ECO:0000256" key="1">
    <source>
        <dbReference type="SAM" id="MobiDB-lite"/>
    </source>
</evidence>
<name>A0A550JGN5_9BACT</name>
<evidence type="ECO:0000313" key="3">
    <source>
        <dbReference type="Proteomes" id="UP000317155"/>
    </source>
</evidence>
<keyword evidence="3" id="KW-1185">Reference proteome</keyword>
<accession>A0A550JGN5</accession>
<dbReference type="AlphaFoldDB" id="A0A550JGN5"/>
<proteinExistence type="predicted"/>
<dbReference type="RefSeq" id="WP_092057431.1">
    <property type="nucleotide sequence ID" value="NZ_FOJJ01000034.1"/>
</dbReference>
<dbReference type="PANTHER" id="PTHR37166">
    <property type="entry name" value="PROTEIN FLAG"/>
    <property type="match status" value="1"/>
</dbReference>
<gene>
    <name evidence="2" type="ORF">FL622_07320</name>
</gene>
<dbReference type="Pfam" id="PF03646">
    <property type="entry name" value="FlaG"/>
    <property type="match status" value="1"/>
</dbReference>
<organism evidence="2 3">
    <name type="scientific">Trichloromonas acetexigens</name>
    <dbReference type="NCBI Taxonomy" id="38815"/>
    <lineage>
        <taxon>Bacteria</taxon>
        <taxon>Pseudomonadati</taxon>
        <taxon>Thermodesulfobacteriota</taxon>
        <taxon>Desulfuromonadia</taxon>
        <taxon>Desulfuromonadales</taxon>
        <taxon>Trichloromonadaceae</taxon>
        <taxon>Trichloromonas</taxon>
    </lineage>
</organism>
<feature type="region of interest" description="Disordered" evidence="1">
    <location>
        <begin position="1"/>
        <end position="39"/>
    </location>
</feature>
<dbReference type="Proteomes" id="UP000317155">
    <property type="component" value="Unassembled WGS sequence"/>
</dbReference>
<keyword evidence="2" id="KW-0969">Cilium</keyword>
<dbReference type="SUPFAM" id="SSF160214">
    <property type="entry name" value="FlaG-like"/>
    <property type="match status" value="1"/>
</dbReference>
<dbReference type="PANTHER" id="PTHR37166:SF1">
    <property type="entry name" value="PROTEIN FLAG"/>
    <property type="match status" value="1"/>
</dbReference>
<dbReference type="EMBL" id="VJVV01000004">
    <property type="protein sequence ID" value="TRO82379.1"/>
    <property type="molecule type" value="Genomic_DNA"/>
</dbReference>
<comment type="caution">
    <text evidence="2">The sequence shown here is derived from an EMBL/GenBank/DDBJ whole genome shotgun (WGS) entry which is preliminary data.</text>
</comment>
<protein>
    <submittedName>
        <fullName evidence="2">Flagellar protein FlaG</fullName>
    </submittedName>
</protein>